<dbReference type="OrthoDB" id="5985073at2759"/>
<evidence type="ECO:0000313" key="3">
    <source>
        <dbReference type="Proteomes" id="UP000799779"/>
    </source>
</evidence>
<dbReference type="PROSITE" id="PS50181">
    <property type="entry name" value="FBOX"/>
    <property type="match status" value="1"/>
</dbReference>
<evidence type="ECO:0000313" key="2">
    <source>
        <dbReference type="EMBL" id="KAF1995483.1"/>
    </source>
</evidence>
<dbReference type="Proteomes" id="UP000799779">
    <property type="component" value="Unassembled WGS sequence"/>
</dbReference>
<organism evidence="2 3">
    <name type="scientific">Amniculicola lignicola CBS 123094</name>
    <dbReference type="NCBI Taxonomy" id="1392246"/>
    <lineage>
        <taxon>Eukaryota</taxon>
        <taxon>Fungi</taxon>
        <taxon>Dikarya</taxon>
        <taxon>Ascomycota</taxon>
        <taxon>Pezizomycotina</taxon>
        <taxon>Dothideomycetes</taxon>
        <taxon>Pleosporomycetidae</taxon>
        <taxon>Pleosporales</taxon>
        <taxon>Amniculicolaceae</taxon>
        <taxon>Amniculicola</taxon>
    </lineage>
</organism>
<proteinExistence type="predicted"/>
<protein>
    <recommendedName>
        <fullName evidence="1">F-box domain-containing protein</fullName>
    </recommendedName>
</protein>
<dbReference type="InterPro" id="IPR036047">
    <property type="entry name" value="F-box-like_dom_sf"/>
</dbReference>
<reference evidence="2" key="1">
    <citation type="journal article" date="2020" name="Stud. Mycol.">
        <title>101 Dothideomycetes genomes: a test case for predicting lifestyles and emergence of pathogens.</title>
        <authorList>
            <person name="Haridas S."/>
            <person name="Albert R."/>
            <person name="Binder M."/>
            <person name="Bloem J."/>
            <person name="Labutti K."/>
            <person name="Salamov A."/>
            <person name="Andreopoulos B."/>
            <person name="Baker S."/>
            <person name="Barry K."/>
            <person name="Bills G."/>
            <person name="Bluhm B."/>
            <person name="Cannon C."/>
            <person name="Castanera R."/>
            <person name="Culley D."/>
            <person name="Daum C."/>
            <person name="Ezra D."/>
            <person name="Gonzalez J."/>
            <person name="Henrissat B."/>
            <person name="Kuo A."/>
            <person name="Liang C."/>
            <person name="Lipzen A."/>
            <person name="Lutzoni F."/>
            <person name="Magnuson J."/>
            <person name="Mondo S."/>
            <person name="Nolan M."/>
            <person name="Ohm R."/>
            <person name="Pangilinan J."/>
            <person name="Park H.-J."/>
            <person name="Ramirez L."/>
            <person name="Alfaro M."/>
            <person name="Sun H."/>
            <person name="Tritt A."/>
            <person name="Yoshinaga Y."/>
            <person name="Zwiers L.-H."/>
            <person name="Turgeon B."/>
            <person name="Goodwin S."/>
            <person name="Spatafora J."/>
            <person name="Crous P."/>
            <person name="Grigoriev I."/>
        </authorList>
    </citation>
    <scope>NUCLEOTIDE SEQUENCE</scope>
    <source>
        <strain evidence="2">CBS 123094</strain>
    </source>
</reference>
<sequence length="564" mass="65895">MDRAPQELVDQICGYLDSEDLRRVYYVSTKFRNAAEHHAKKFRKCTEEITDETKKNFINQYSGFRLRYLSKVQFWPEFPDLVVDDSNGCRESLEEQREKDKIFTKQIQELFSILKTVEDGAGERNRGEYRLVIYSPFQKRINHDTPTRYPCLHREHDYWRTHLLEPKALPELISVTCLALDDDQESSYSHAKLDYRIMIDLAARLPMLESLRCKTGRDEWTPAYENEPLKDIPWEYDGPRRDTRHDFHKAITTTNLPQTLQSVVLNFFCREAMEPADDLDQRKSMPDLVGPALKDPFSSSLRVLSYHLHDLTLIAQVDETLFWPGDGSVPHWPHLERIYVMFHMVSPSGTWYFEGPKGEGRELAGHEVNQSSYPPLKSTVEDKEDDETAACEVDRFYKDTAGYSFRISPNDKVLVPFLVNFAKAATNMPRLKQAILWSPLTWDTGELDGEVNPLQYFDPPYIPNSGDCYAWGLAYYEPGEFSSLTPNPNDHLEGFDRKFTCENRSIWWKVGKWRPNAATHELFQGIGRQKHGEALTEFWDEDKSGQGYASRYDFEWEYWTPEEY</sequence>
<gene>
    <name evidence="2" type="ORF">P154DRAFT_526286</name>
</gene>
<dbReference type="SUPFAM" id="SSF81383">
    <property type="entry name" value="F-box domain"/>
    <property type="match status" value="1"/>
</dbReference>
<name>A0A6A5W134_9PLEO</name>
<dbReference type="EMBL" id="ML977638">
    <property type="protein sequence ID" value="KAF1995483.1"/>
    <property type="molecule type" value="Genomic_DNA"/>
</dbReference>
<dbReference type="AlphaFoldDB" id="A0A6A5W134"/>
<evidence type="ECO:0000259" key="1">
    <source>
        <dbReference type="PROSITE" id="PS50181"/>
    </source>
</evidence>
<accession>A0A6A5W134</accession>
<keyword evidence="3" id="KW-1185">Reference proteome</keyword>
<feature type="domain" description="F-box" evidence="1">
    <location>
        <begin position="1"/>
        <end position="45"/>
    </location>
</feature>
<dbReference type="InterPro" id="IPR001810">
    <property type="entry name" value="F-box_dom"/>
</dbReference>